<keyword evidence="1" id="KW-0812">Transmembrane</keyword>
<feature type="transmembrane region" description="Helical" evidence="1">
    <location>
        <begin position="12"/>
        <end position="33"/>
    </location>
</feature>
<keyword evidence="1" id="KW-0472">Membrane</keyword>
<dbReference type="Proteomes" id="UP000008983">
    <property type="component" value="Unassembled WGS sequence"/>
</dbReference>
<gene>
    <name evidence="2" type="ORF">IMG5_055790</name>
</gene>
<feature type="transmembrane region" description="Helical" evidence="1">
    <location>
        <begin position="39"/>
        <end position="56"/>
    </location>
</feature>
<feature type="transmembrane region" description="Helical" evidence="1">
    <location>
        <begin position="216"/>
        <end position="237"/>
    </location>
</feature>
<dbReference type="AlphaFoldDB" id="G0QN62"/>
<accession>G0QN62</accession>
<protein>
    <recommendedName>
        <fullName evidence="4">Transmembrane protein</fullName>
    </recommendedName>
</protein>
<keyword evidence="1" id="KW-1133">Transmembrane helix</keyword>
<feature type="transmembrane region" description="Helical" evidence="1">
    <location>
        <begin position="298"/>
        <end position="317"/>
    </location>
</feature>
<reference evidence="2 3" key="1">
    <citation type="submission" date="2011-07" db="EMBL/GenBank/DDBJ databases">
        <authorList>
            <person name="Coyne R."/>
            <person name="Brami D."/>
            <person name="Johnson J."/>
            <person name="Hostetler J."/>
            <person name="Hannick L."/>
            <person name="Clark T."/>
            <person name="Cassidy-Hanley D."/>
            <person name="Inman J."/>
        </authorList>
    </citation>
    <scope>NUCLEOTIDE SEQUENCE [LARGE SCALE GENOMIC DNA]</scope>
    <source>
        <strain evidence="2 3">G5</strain>
    </source>
</reference>
<dbReference type="EMBL" id="GL983467">
    <property type="protein sequence ID" value="EGR33334.1"/>
    <property type="molecule type" value="Genomic_DNA"/>
</dbReference>
<feature type="transmembrane region" description="Helical" evidence="1">
    <location>
        <begin position="125"/>
        <end position="152"/>
    </location>
</feature>
<evidence type="ECO:0000313" key="3">
    <source>
        <dbReference type="Proteomes" id="UP000008983"/>
    </source>
</evidence>
<organism evidence="2 3">
    <name type="scientific">Ichthyophthirius multifiliis</name>
    <name type="common">White spot disease agent</name>
    <name type="synonym">Ich</name>
    <dbReference type="NCBI Taxonomy" id="5932"/>
    <lineage>
        <taxon>Eukaryota</taxon>
        <taxon>Sar</taxon>
        <taxon>Alveolata</taxon>
        <taxon>Ciliophora</taxon>
        <taxon>Intramacronucleata</taxon>
        <taxon>Oligohymenophorea</taxon>
        <taxon>Hymenostomatida</taxon>
        <taxon>Ophryoglenina</taxon>
        <taxon>Ichthyophthirius</taxon>
    </lineage>
</organism>
<evidence type="ECO:0000256" key="1">
    <source>
        <dbReference type="SAM" id="Phobius"/>
    </source>
</evidence>
<dbReference type="RefSeq" id="XP_004037320.1">
    <property type="nucleotide sequence ID" value="XM_004037272.1"/>
</dbReference>
<evidence type="ECO:0008006" key="4">
    <source>
        <dbReference type="Google" id="ProtNLM"/>
    </source>
</evidence>
<feature type="transmembrane region" description="Helical" evidence="1">
    <location>
        <begin position="172"/>
        <end position="194"/>
    </location>
</feature>
<dbReference type="GeneID" id="14909514"/>
<sequence length="368" mass="45808">MESQYYFLNMYLLGNFNRPFCNIFLGFIFLNLMEVNEDFLLSFKFDLLFFLILYQGQGYRNIQKQILEYYKKSLQNIYIQQVFFNNLFRILFGCLFFVFLQEKVYLDIYINLNCKANIMENMFVIFNLILIVYFYLQTFLKIYLLFAILRFLTEQGNQKYLLISLKEEFKKLVIDSRTFFILIYYFFIYFLFYFNKVFFQFSFFVLLNADQIQLEFFYFNFYFFIQEIIFLIFNFILIQKKKNIIIFVDLIYINKQYQFKKKIFIFIQKQIKLSYNININYLQKMIINNIVVYSIKKIYFKMIFCILIILMNLKFIYKFLSKIQQQKKKMYNTFFIINSLKNSKRQYIYIKNQYIIKQYKKINKVFEI</sequence>
<evidence type="ECO:0000313" key="2">
    <source>
        <dbReference type="EMBL" id="EGR33334.1"/>
    </source>
</evidence>
<feature type="transmembrane region" description="Helical" evidence="1">
    <location>
        <begin position="77"/>
        <end position="100"/>
    </location>
</feature>
<dbReference type="InParanoid" id="G0QN62"/>
<keyword evidence="3" id="KW-1185">Reference proteome</keyword>
<name>G0QN62_ICHMU</name>
<proteinExistence type="predicted"/>